<sequence>GELERGFLLPDIRPQFTRSHTVQGDRHSKQHPVHTSRSKKGRNRKRSGSLSSLVGDELVFGKSSKFSFYRNLKPQFTNNSIKKNQSGFDNPAFSYNSPRRHSDTGGKTIPILRINSDPADSTLIIDEEFGTKRRNSSSSNGSCGCEVFSDVEL</sequence>
<dbReference type="Proteomes" id="UP001497623">
    <property type="component" value="Unassembled WGS sequence"/>
</dbReference>
<feature type="region of interest" description="Disordered" evidence="1">
    <location>
        <begin position="78"/>
        <end position="113"/>
    </location>
</feature>
<evidence type="ECO:0000313" key="2">
    <source>
        <dbReference type="EMBL" id="CAL4120217.1"/>
    </source>
</evidence>
<dbReference type="AlphaFoldDB" id="A0AAV2RBE8"/>
<dbReference type="EMBL" id="CAXKWB010018080">
    <property type="protein sequence ID" value="CAL4120217.1"/>
    <property type="molecule type" value="Genomic_DNA"/>
</dbReference>
<gene>
    <name evidence="2" type="ORF">MNOR_LOCUS21963</name>
</gene>
<feature type="compositionally biased region" description="Polar residues" evidence="1">
    <location>
        <begin position="78"/>
        <end position="97"/>
    </location>
</feature>
<keyword evidence="3" id="KW-1185">Reference proteome</keyword>
<feature type="non-terminal residue" evidence="2">
    <location>
        <position position="1"/>
    </location>
</feature>
<organism evidence="2 3">
    <name type="scientific">Meganyctiphanes norvegica</name>
    <name type="common">Northern krill</name>
    <name type="synonym">Thysanopoda norvegica</name>
    <dbReference type="NCBI Taxonomy" id="48144"/>
    <lineage>
        <taxon>Eukaryota</taxon>
        <taxon>Metazoa</taxon>
        <taxon>Ecdysozoa</taxon>
        <taxon>Arthropoda</taxon>
        <taxon>Crustacea</taxon>
        <taxon>Multicrustacea</taxon>
        <taxon>Malacostraca</taxon>
        <taxon>Eumalacostraca</taxon>
        <taxon>Eucarida</taxon>
        <taxon>Euphausiacea</taxon>
        <taxon>Euphausiidae</taxon>
        <taxon>Meganyctiphanes</taxon>
    </lineage>
</organism>
<comment type="caution">
    <text evidence="2">The sequence shown here is derived from an EMBL/GenBank/DDBJ whole genome shotgun (WGS) entry which is preliminary data.</text>
</comment>
<accession>A0AAV2RBE8</accession>
<feature type="compositionally biased region" description="Basic residues" evidence="1">
    <location>
        <begin position="28"/>
        <end position="47"/>
    </location>
</feature>
<name>A0AAV2RBE8_MEGNR</name>
<evidence type="ECO:0000256" key="1">
    <source>
        <dbReference type="SAM" id="MobiDB-lite"/>
    </source>
</evidence>
<evidence type="ECO:0000313" key="3">
    <source>
        <dbReference type="Proteomes" id="UP001497623"/>
    </source>
</evidence>
<feature type="region of interest" description="Disordered" evidence="1">
    <location>
        <begin position="1"/>
        <end position="50"/>
    </location>
</feature>
<proteinExistence type="predicted"/>
<reference evidence="2 3" key="1">
    <citation type="submission" date="2024-05" db="EMBL/GenBank/DDBJ databases">
        <authorList>
            <person name="Wallberg A."/>
        </authorList>
    </citation>
    <scope>NUCLEOTIDE SEQUENCE [LARGE SCALE GENOMIC DNA]</scope>
</reference>
<protein>
    <submittedName>
        <fullName evidence="2">Uncharacterized protein</fullName>
    </submittedName>
</protein>